<comment type="caution">
    <text evidence="1">The sequence shown here is derived from an EMBL/GenBank/DDBJ whole genome shotgun (WGS) entry which is preliminary data.</text>
</comment>
<evidence type="ECO:0000313" key="1">
    <source>
        <dbReference type="EMBL" id="KAJ3493122.1"/>
    </source>
</evidence>
<sequence length="403" mass="45423">MSGFEAAGIVLGTIPLVISALEHYHDGISAVRRWRRYQREHQHLARILKTEEVKLQNICEELLKGLVPASRIEIMIKDPFGPQWHDGQLDSKLKLRLHDSIDVFQTIIIDVRASMLELMRRLGIDPENKDNEEPITFFRRELQRAVFTISRSTYSDLTDSIRSSICDLETLTNQNVSLEPQRQKLSQVRLLTLLRELSYGLYRALEGSLSCACAHTLSLKLAARPAEIMYANTEFEMLDQLDLHLLLSSKKSVETEEIQEAELWRGLRFCSTPMVPPEKAGHCFIGVSSQPKRKRVAFQSISSVTEHGSSVATVTQIATSQAVCLTVPIHSTNAMEPPRTISNLCSETVGSHSKQPHECFGATTAGGHHLKQLPAAIRHAMALSQLLLRRHHVLPARRRLLLR</sequence>
<evidence type="ECO:0000313" key="2">
    <source>
        <dbReference type="Proteomes" id="UP001148737"/>
    </source>
</evidence>
<protein>
    <submittedName>
        <fullName evidence="1">Uncharacterized protein</fullName>
    </submittedName>
</protein>
<dbReference type="Proteomes" id="UP001148737">
    <property type="component" value="Unassembled WGS sequence"/>
</dbReference>
<organism evidence="1 2">
    <name type="scientific">Lecanicillium saksenae</name>
    <dbReference type="NCBI Taxonomy" id="468837"/>
    <lineage>
        <taxon>Eukaryota</taxon>
        <taxon>Fungi</taxon>
        <taxon>Dikarya</taxon>
        <taxon>Ascomycota</taxon>
        <taxon>Pezizomycotina</taxon>
        <taxon>Sordariomycetes</taxon>
        <taxon>Hypocreomycetidae</taxon>
        <taxon>Hypocreales</taxon>
        <taxon>Cordycipitaceae</taxon>
        <taxon>Lecanicillium</taxon>
    </lineage>
</organism>
<keyword evidence="2" id="KW-1185">Reference proteome</keyword>
<proteinExistence type="predicted"/>
<name>A0ACC1QUF2_9HYPO</name>
<accession>A0ACC1QUF2</accession>
<dbReference type="EMBL" id="JANAKD010000520">
    <property type="protein sequence ID" value="KAJ3493122.1"/>
    <property type="molecule type" value="Genomic_DNA"/>
</dbReference>
<reference evidence="1" key="1">
    <citation type="submission" date="2022-07" db="EMBL/GenBank/DDBJ databases">
        <title>Genome Sequence of Lecanicillium saksenae.</title>
        <authorList>
            <person name="Buettner E."/>
        </authorList>
    </citation>
    <scope>NUCLEOTIDE SEQUENCE</scope>
    <source>
        <strain evidence="1">VT-O1</strain>
    </source>
</reference>
<gene>
    <name evidence="1" type="ORF">NLG97_g4940</name>
</gene>